<feature type="region of interest" description="Disordered" evidence="1">
    <location>
        <begin position="284"/>
        <end position="324"/>
    </location>
</feature>
<keyword evidence="2" id="KW-0732">Signal</keyword>
<reference evidence="3" key="1">
    <citation type="submission" date="2023-01" db="EMBL/GenBank/DDBJ databases">
        <title>The chitinases involved in constricting ring structure development in the nematode-trapping fungus Drechslerella dactyloides.</title>
        <authorList>
            <person name="Wang R."/>
            <person name="Zhang L."/>
            <person name="Tang P."/>
            <person name="Li S."/>
            <person name="Liang L."/>
        </authorList>
    </citation>
    <scope>NUCLEOTIDE SEQUENCE</scope>
    <source>
        <strain evidence="3">YMF1.00031</strain>
    </source>
</reference>
<dbReference type="AlphaFoldDB" id="A0AAD6IS22"/>
<keyword evidence="4" id="KW-1185">Reference proteome</keyword>
<feature type="chain" id="PRO_5042292810" evidence="2">
    <location>
        <begin position="21"/>
        <end position="362"/>
    </location>
</feature>
<feature type="compositionally biased region" description="Acidic residues" evidence="1">
    <location>
        <begin position="302"/>
        <end position="315"/>
    </location>
</feature>
<feature type="signal peptide" evidence="2">
    <location>
        <begin position="1"/>
        <end position="20"/>
    </location>
</feature>
<accession>A0AAD6IS22</accession>
<proteinExistence type="predicted"/>
<evidence type="ECO:0000256" key="2">
    <source>
        <dbReference type="SAM" id="SignalP"/>
    </source>
</evidence>
<dbReference type="Proteomes" id="UP001221413">
    <property type="component" value="Unassembled WGS sequence"/>
</dbReference>
<dbReference type="EMBL" id="JAQGDS010000012">
    <property type="protein sequence ID" value="KAJ6256530.1"/>
    <property type="molecule type" value="Genomic_DNA"/>
</dbReference>
<evidence type="ECO:0000313" key="4">
    <source>
        <dbReference type="Proteomes" id="UP001221413"/>
    </source>
</evidence>
<gene>
    <name evidence="3" type="ORF">Dda_8392</name>
</gene>
<name>A0AAD6IS22_DREDA</name>
<comment type="caution">
    <text evidence="3">The sequence shown here is derived from an EMBL/GenBank/DDBJ whole genome shotgun (WGS) entry which is preliminary data.</text>
</comment>
<organism evidence="3 4">
    <name type="scientific">Drechslerella dactyloides</name>
    <name type="common">Nematode-trapping fungus</name>
    <name type="synonym">Arthrobotrys dactyloides</name>
    <dbReference type="NCBI Taxonomy" id="74499"/>
    <lineage>
        <taxon>Eukaryota</taxon>
        <taxon>Fungi</taxon>
        <taxon>Dikarya</taxon>
        <taxon>Ascomycota</taxon>
        <taxon>Pezizomycotina</taxon>
        <taxon>Orbiliomycetes</taxon>
        <taxon>Orbiliales</taxon>
        <taxon>Orbiliaceae</taxon>
        <taxon>Drechslerella</taxon>
    </lineage>
</organism>
<evidence type="ECO:0000256" key="1">
    <source>
        <dbReference type="SAM" id="MobiDB-lite"/>
    </source>
</evidence>
<sequence>MKSTVVHPLVLSVLVTCSSAFYLEILRDDGKPGEWQLCRATSANTKAEVTVFGIDPVETSCEDQGGASEWSWSRPPALDNVYDDLARTLPDNPRMFYLDTDGPLQGQSINSPQSPIIYLGGLFNRQLQLGTSDSNKKIPVSWRLYRGGKVVEVTEANPPRSNDIVRFYGHKIYTPDDYSRLLIADLWPRNQYPDGPLTFPLYREDSMDESSATTPRVYLRVQSKANFDDNIALERGLRRERDAIDSLNPSRIISNLWNKAKNKVSSAKEKVTNKLMTGMESGIARITGSNNNPRLHIHPEEDPVEEEKWEEEPDPAEQGGMYYGQGGLGNVIQNYVPQQQAQIQPGPRIEQFDIETIKKGGN</sequence>
<evidence type="ECO:0000313" key="3">
    <source>
        <dbReference type="EMBL" id="KAJ6256530.1"/>
    </source>
</evidence>
<protein>
    <submittedName>
        <fullName evidence="3">Uncharacterized protein</fullName>
    </submittedName>
</protein>